<dbReference type="Proteomes" id="UP000548326">
    <property type="component" value="Unassembled WGS sequence"/>
</dbReference>
<proteinExistence type="predicted"/>
<comment type="caution">
    <text evidence="3">The sequence shown here is derived from an EMBL/GenBank/DDBJ whole genome shotgun (WGS) entry which is preliminary data.</text>
</comment>
<sequence>MKRLLLIVILAASTLISRAQSTALEVADKYFANKEYSKASDYYDQVLKADPANVKALRRMGFCIMNFQGQELNATQFFNRALKIEPKDPVSNYYMGVIFMDQAKLASNTNEKSDYKAKAALYLKNAINYGSEDAKGAIKDLNGI</sequence>
<feature type="signal peptide" evidence="2">
    <location>
        <begin position="1"/>
        <end position="19"/>
    </location>
</feature>
<dbReference type="InterPro" id="IPR019734">
    <property type="entry name" value="TPR_rpt"/>
</dbReference>
<protein>
    <submittedName>
        <fullName evidence="3">Tetratricopeptide (TPR) repeat protein</fullName>
    </submittedName>
</protein>
<dbReference type="EMBL" id="JACHCA010000022">
    <property type="protein sequence ID" value="MBB6131347.1"/>
    <property type="molecule type" value="Genomic_DNA"/>
</dbReference>
<evidence type="ECO:0000256" key="2">
    <source>
        <dbReference type="SAM" id="SignalP"/>
    </source>
</evidence>
<dbReference type="PROSITE" id="PS50005">
    <property type="entry name" value="TPR"/>
    <property type="match status" value="1"/>
</dbReference>
<feature type="repeat" description="TPR" evidence="1">
    <location>
        <begin position="20"/>
        <end position="53"/>
    </location>
</feature>
<reference evidence="3 4" key="1">
    <citation type="submission" date="2020-08" db="EMBL/GenBank/DDBJ databases">
        <title>Genomic Encyclopedia of Type Strains, Phase IV (KMG-V): Genome sequencing to study the core and pangenomes of soil and plant-associated prokaryotes.</title>
        <authorList>
            <person name="Whitman W."/>
        </authorList>
    </citation>
    <scope>NUCLEOTIDE SEQUENCE [LARGE SCALE GENOMIC DNA]</scope>
    <source>
        <strain evidence="3 4">MP601</strain>
    </source>
</reference>
<dbReference type="RefSeq" id="WP_183589870.1">
    <property type="nucleotide sequence ID" value="NZ_JACHCA010000022.1"/>
</dbReference>
<dbReference type="SUPFAM" id="SSF48452">
    <property type="entry name" value="TPR-like"/>
    <property type="match status" value="1"/>
</dbReference>
<name>A0A841JK75_9SPHI</name>
<organism evidence="3 4">
    <name type="scientific">Mucilaginibacter lappiensis</name>
    <dbReference type="NCBI Taxonomy" id="354630"/>
    <lineage>
        <taxon>Bacteria</taxon>
        <taxon>Pseudomonadati</taxon>
        <taxon>Bacteroidota</taxon>
        <taxon>Sphingobacteriia</taxon>
        <taxon>Sphingobacteriales</taxon>
        <taxon>Sphingobacteriaceae</taxon>
        <taxon>Mucilaginibacter</taxon>
    </lineage>
</organism>
<keyword evidence="1" id="KW-0802">TPR repeat</keyword>
<keyword evidence="2" id="KW-0732">Signal</keyword>
<dbReference type="InterPro" id="IPR011990">
    <property type="entry name" value="TPR-like_helical_dom_sf"/>
</dbReference>
<dbReference type="AlphaFoldDB" id="A0A841JK75"/>
<feature type="chain" id="PRO_5032284082" evidence="2">
    <location>
        <begin position="20"/>
        <end position="144"/>
    </location>
</feature>
<gene>
    <name evidence="3" type="ORF">HDF22_005498</name>
</gene>
<dbReference type="Gene3D" id="1.25.40.10">
    <property type="entry name" value="Tetratricopeptide repeat domain"/>
    <property type="match status" value="1"/>
</dbReference>
<accession>A0A841JK75</accession>
<evidence type="ECO:0000313" key="3">
    <source>
        <dbReference type="EMBL" id="MBB6131347.1"/>
    </source>
</evidence>
<evidence type="ECO:0000256" key="1">
    <source>
        <dbReference type="PROSITE-ProRule" id="PRU00339"/>
    </source>
</evidence>
<evidence type="ECO:0000313" key="4">
    <source>
        <dbReference type="Proteomes" id="UP000548326"/>
    </source>
</evidence>